<dbReference type="Proteomes" id="UP000714275">
    <property type="component" value="Unassembled WGS sequence"/>
</dbReference>
<dbReference type="OrthoDB" id="2906821at2759"/>
<keyword evidence="3" id="KW-1185">Reference proteome</keyword>
<comment type="caution">
    <text evidence="2">The sequence shown here is derived from an EMBL/GenBank/DDBJ whole genome shotgun (WGS) entry which is preliminary data.</text>
</comment>
<protein>
    <submittedName>
        <fullName evidence="2">Uncharacterized protein</fullName>
    </submittedName>
</protein>
<proteinExistence type="predicted"/>
<sequence length="1277" mass="141779">MSPLDERACAGIPINWPDDVHPFLVMFPWESYHDGTNALPFTVDITHPSEPRARSKHCDPNTFDRSPCGLAHMQDIAKMYAAQVKELKLQACNDSRKYMTSLTQLNDYSHLLMAISENDVPRLQQIIKIALDNGTSVREVVNKLEDTIEGVYHPRGYGSSDIDITTLVYRLGGSQLLYALNHQIGVPSIRTLRAWSTFTTITPTIGPIWPEQFDDNIRNIILNTRDTTTPLCRVSFMIDEMALEEMAIHFGKYNMIGGLCWKHSNLVDPVLRTYDSAVCIAQKIHNQEVHLGKEVTVIGVACFGEDELYPVLAAPTCKTENAADMEGILTRAIEHWSATGADTLVGPVWSFAMDGDATHRAAGHRLFVKTPLSSYLPLYATLSDMPGLNTFTGDNEVTLDFDFKHIFKRICTLIRSPVGITLNNGRIINAMMLSRYLIWLPAHDEASVTKLLHPDDPQDVPRAIELMQAIVSLSKSQQASINNSFSTDIDLRADLMSVELLSDIIESILLPFIDISLSLTEQVQYLSRHAHLSFAIFRSHRRAFMPYQLYYDTHTMVKNIMFCIRKQQVLDLGEKFFVGDSGDDRLELHFDHTRMIGGHNSGCSYSQVLDRLGAAKDIDGVFKQHPELDPGHRHLKLGTRHDTVDHINHVCGGEISFPGDVICLRHGKRIDPINFSFPTLFSDPTVDMLHLFGMNKYLGISEEDPEDASVPPQAVPIALSLPLPFPDIAHTDVNDESAELTSEEALVAQADTDVPSTQPHQVQPDLSAPPLPGGPGVRPEDYLLFKNRWIHKQTICCLVINKDFILKSCNRLERVRAGYTKVNKRIDMSAGRITDGNLFLVGNIFLTLIRSGRTVSLGILCSTSLILNNISRSSVNVTIMKAARTTAKITGQLLTIIAANHSSDSSPSLQQFLWNRGYIKSHLVIQGTSDSTERVVVVSVPGSLVEPINPEPTFIRLRDDINTDDFVEIKGGQSTWEVSQGALEAACRLLWEKSLETSMPPKSLVSMTPSDIKTFPYQLADGTPAIPCVEGTNLLIASDGERITTCCLCAAKVTDMRAHVGLHILHALTNTPEEVNMVEPVGTNLPCGFCGRSGRPECTITIKLSANSAPVLSTKCMYQHSFRYAYADAGSKNKPLRNIPLKCELCNPTLPPEPGRTFRRAPLAAVDAVWRYNMPEHILKEHEEYEIPGYKMMGVPLPACMLQVMMLTDLEQTAACIPQECRLLTCEDPLEKENHTGTSSRSAGKRRALQPASSLPAKRSRIAMEPLHLSPHTLIVG</sequence>
<reference evidence="2" key="1">
    <citation type="journal article" date="2020" name="New Phytol.">
        <title>Comparative genomics reveals dynamic genome evolution in host specialist ectomycorrhizal fungi.</title>
        <authorList>
            <person name="Lofgren L.A."/>
            <person name="Nguyen N.H."/>
            <person name="Vilgalys R."/>
            <person name="Ruytinx J."/>
            <person name="Liao H.L."/>
            <person name="Branco S."/>
            <person name="Kuo A."/>
            <person name="LaButti K."/>
            <person name="Lipzen A."/>
            <person name="Andreopoulos W."/>
            <person name="Pangilinan J."/>
            <person name="Riley R."/>
            <person name="Hundley H."/>
            <person name="Na H."/>
            <person name="Barry K."/>
            <person name="Grigoriev I.V."/>
            <person name="Stajich J.E."/>
            <person name="Kennedy P.G."/>
        </authorList>
    </citation>
    <scope>NUCLEOTIDE SEQUENCE</scope>
    <source>
        <strain evidence="2">DOB743</strain>
    </source>
</reference>
<accession>A0A9P7A018</accession>
<evidence type="ECO:0000256" key="1">
    <source>
        <dbReference type="SAM" id="MobiDB-lite"/>
    </source>
</evidence>
<dbReference type="EMBL" id="JABBWD010000013">
    <property type="protein sequence ID" value="KAG1778976.1"/>
    <property type="molecule type" value="Genomic_DNA"/>
</dbReference>
<feature type="region of interest" description="Disordered" evidence="1">
    <location>
        <begin position="752"/>
        <end position="773"/>
    </location>
</feature>
<organism evidence="2 3">
    <name type="scientific">Suillus placidus</name>
    <dbReference type="NCBI Taxonomy" id="48579"/>
    <lineage>
        <taxon>Eukaryota</taxon>
        <taxon>Fungi</taxon>
        <taxon>Dikarya</taxon>
        <taxon>Basidiomycota</taxon>
        <taxon>Agaricomycotina</taxon>
        <taxon>Agaricomycetes</taxon>
        <taxon>Agaricomycetidae</taxon>
        <taxon>Boletales</taxon>
        <taxon>Suillineae</taxon>
        <taxon>Suillaceae</taxon>
        <taxon>Suillus</taxon>
    </lineage>
</organism>
<gene>
    <name evidence="2" type="ORF">EV702DRAFT_1195500</name>
</gene>
<evidence type="ECO:0000313" key="3">
    <source>
        <dbReference type="Proteomes" id="UP000714275"/>
    </source>
</evidence>
<evidence type="ECO:0000313" key="2">
    <source>
        <dbReference type="EMBL" id="KAG1778976.1"/>
    </source>
</evidence>
<feature type="region of interest" description="Disordered" evidence="1">
    <location>
        <begin position="1232"/>
        <end position="1262"/>
    </location>
</feature>
<dbReference type="AlphaFoldDB" id="A0A9P7A018"/>
<name>A0A9P7A018_9AGAM</name>